<accession>A0ABP9CHZ7</accession>
<keyword evidence="2" id="KW-1185">Reference proteome</keyword>
<sequence>MANIAAKMGAIYRNETAVPMGKYLVDMKNKVIEVTPTRPLKTNNFFWFPRSGMLFFIKNQNVKNNELSDLKKTI</sequence>
<dbReference type="EMBL" id="BAABJW010000002">
    <property type="protein sequence ID" value="GAA4808580.1"/>
    <property type="molecule type" value="Genomic_DNA"/>
</dbReference>
<protein>
    <submittedName>
        <fullName evidence="1">Uncharacterized protein</fullName>
    </submittedName>
</protein>
<evidence type="ECO:0000313" key="2">
    <source>
        <dbReference type="Proteomes" id="UP001501433"/>
    </source>
</evidence>
<proteinExistence type="predicted"/>
<dbReference type="Proteomes" id="UP001501433">
    <property type="component" value="Unassembled WGS sequence"/>
</dbReference>
<organism evidence="1 2">
    <name type="scientific">Litoribaculum gwangyangense</name>
    <dbReference type="NCBI Taxonomy" id="1130722"/>
    <lineage>
        <taxon>Bacteria</taxon>
        <taxon>Pseudomonadati</taxon>
        <taxon>Bacteroidota</taxon>
        <taxon>Flavobacteriia</taxon>
        <taxon>Flavobacteriales</taxon>
        <taxon>Flavobacteriaceae</taxon>
        <taxon>Litoribaculum</taxon>
    </lineage>
</organism>
<name>A0ABP9CHZ7_9FLAO</name>
<evidence type="ECO:0000313" key="1">
    <source>
        <dbReference type="EMBL" id="GAA4808580.1"/>
    </source>
</evidence>
<gene>
    <name evidence="1" type="ORF">GCM10023330_14120</name>
</gene>
<reference evidence="2" key="1">
    <citation type="journal article" date="2019" name="Int. J. Syst. Evol. Microbiol.">
        <title>The Global Catalogue of Microorganisms (GCM) 10K type strain sequencing project: providing services to taxonomists for standard genome sequencing and annotation.</title>
        <authorList>
            <consortium name="The Broad Institute Genomics Platform"/>
            <consortium name="The Broad Institute Genome Sequencing Center for Infectious Disease"/>
            <person name="Wu L."/>
            <person name="Ma J."/>
        </authorList>
    </citation>
    <scope>NUCLEOTIDE SEQUENCE [LARGE SCALE GENOMIC DNA]</scope>
    <source>
        <strain evidence="2">JCM 18325</strain>
    </source>
</reference>
<comment type="caution">
    <text evidence="1">The sequence shown here is derived from an EMBL/GenBank/DDBJ whole genome shotgun (WGS) entry which is preliminary data.</text>
</comment>